<dbReference type="AlphaFoldDB" id="A0AAN6IEF5"/>
<protein>
    <submittedName>
        <fullName evidence="2">Asp/Glu/hydantoin racemase</fullName>
    </submittedName>
</protein>
<dbReference type="PANTHER" id="PTHR28047:SF5">
    <property type="entry name" value="PROTEIN DCG1"/>
    <property type="match status" value="1"/>
</dbReference>
<dbReference type="InterPro" id="IPR015942">
    <property type="entry name" value="Asp/Glu/hydantoin_racemase"/>
</dbReference>
<keyword evidence="3" id="KW-1185">Reference proteome</keyword>
<sequence length="263" mass="28164">MGASTVRILIINPNTSYHMTEALKPVIESLDFPSTIKSTFFTSPSPGIPSINSPEDAAQSAENCLSKLIPLLKDHDAFLVACYSQHPLVPQLKKECAKLAASNAERKFVTGIFEASVTTSLALVPDDAGFGIVSTGKIWEEALQTAVDEFLGTSKSTRFYGCETTGLNASELHDLPAEEVRVKMMDATKRLLRRGMTRTGAKDSKVKAICLGCAGMVGLDSAVRSACIEELGDQAGKQVHIVDGVRAGVGSLYGLWKVMGGYY</sequence>
<dbReference type="Pfam" id="PF01177">
    <property type="entry name" value="Asp_Glu_race"/>
    <property type="match status" value="1"/>
</dbReference>
<dbReference type="InterPro" id="IPR053714">
    <property type="entry name" value="Iso_Racemase_Enz_sf"/>
</dbReference>
<comment type="caution">
    <text evidence="2">The sequence shown here is derived from an EMBL/GenBank/DDBJ whole genome shotgun (WGS) entry which is preliminary data.</text>
</comment>
<gene>
    <name evidence="2" type="ORF">EDD36DRAFT_230293</name>
</gene>
<dbReference type="GO" id="GO:0047661">
    <property type="term" value="F:amino-acid racemase activity"/>
    <property type="evidence" value="ECO:0007669"/>
    <property type="project" value="InterPro"/>
</dbReference>
<organism evidence="2 3">
    <name type="scientific">Exophiala viscosa</name>
    <dbReference type="NCBI Taxonomy" id="2486360"/>
    <lineage>
        <taxon>Eukaryota</taxon>
        <taxon>Fungi</taxon>
        <taxon>Dikarya</taxon>
        <taxon>Ascomycota</taxon>
        <taxon>Pezizomycotina</taxon>
        <taxon>Eurotiomycetes</taxon>
        <taxon>Chaetothyriomycetidae</taxon>
        <taxon>Chaetothyriales</taxon>
        <taxon>Herpotrichiellaceae</taxon>
        <taxon>Exophiala</taxon>
    </lineage>
</organism>
<dbReference type="InterPro" id="IPR052186">
    <property type="entry name" value="Hydantoin_racemase-like"/>
</dbReference>
<dbReference type="Proteomes" id="UP001203852">
    <property type="component" value="Unassembled WGS sequence"/>
</dbReference>
<name>A0AAN6IEF5_9EURO</name>
<proteinExistence type="inferred from homology"/>
<evidence type="ECO:0000256" key="1">
    <source>
        <dbReference type="ARBA" id="ARBA00038414"/>
    </source>
</evidence>
<evidence type="ECO:0000313" key="3">
    <source>
        <dbReference type="Proteomes" id="UP001203852"/>
    </source>
</evidence>
<dbReference type="PANTHER" id="PTHR28047">
    <property type="entry name" value="PROTEIN DCG1"/>
    <property type="match status" value="1"/>
</dbReference>
<reference evidence="2" key="1">
    <citation type="journal article" date="2022" name="bioRxiv">
        <title>Deciphering the potential niche of two novel black yeast fungi from a biological soil crust based on their genomes, phenotypes, and melanin regulation.</title>
        <authorList>
            <consortium name="DOE Joint Genome Institute"/>
            <person name="Carr E.C."/>
            <person name="Barton Q."/>
            <person name="Grambo S."/>
            <person name="Sullivan M."/>
            <person name="Renfro C.M."/>
            <person name="Kuo A."/>
            <person name="Pangilinan J."/>
            <person name="Lipzen A."/>
            <person name="Keymanesh K."/>
            <person name="Savage E."/>
            <person name="Barry K."/>
            <person name="Grigoriev I.V."/>
            <person name="Riekhof W.R."/>
            <person name="Harris S.S."/>
        </authorList>
    </citation>
    <scope>NUCLEOTIDE SEQUENCE</scope>
    <source>
        <strain evidence="2">JF 03-4F</strain>
    </source>
</reference>
<accession>A0AAN6IEF5</accession>
<evidence type="ECO:0000313" key="2">
    <source>
        <dbReference type="EMBL" id="KAI1614496.1"/>
    </source>
</evidence>
<dbReference type="Gene3D" id="3.40.50.12500">
    <property type="match status" value="1"/>
</dbReference>
<comment type="similarity">
    <text evidence="1">Belongs to the HyuE racemase family.</text>
</comment>
<dbReference type="EMBL" id="MU404353">
    <property type="protein sequence ID" value="KAI1614496.1"/>
    <property type="molecule type" value="Genomic_DNA"/>
</dbReference>